<dbReference type="STRING" id="1356854.N007_06415"/>
<proteinExistence type="predicted"/>
<dbReference type="InterPro" id="IPR001650">
    <property type="entry name" value="Helicase_C-like"/>
</dbReference>
<keyword evidence="3" id="KW-1185">Reference proteome</keyword>
<dbReference type="SMART" id="SM00490">
    <property type="entry name" value="HELICc"/>
    <property type="match status" value="1"/>
</dbReference>
<evidence type="ECO:0000313" key="2">
    <source>
        <dbReference type="EMBL" id="UNO49059.1"/>
    </source>
</evidence>
<organism evidence="2 3">
    <name type="scientific">Alicyclobacillus acidoterrestris (strain ATCC 49025 / DSM 3922 / CIP 106132 / NCIMB 13137 / GD3B)</name>
    <dbReference type="NCBI Taxonomy" id="1356854"/>
    <lineage>
        <taxon>Bacteria</taxon>
        <taxon>Bacillati</taxon>
        <taxon>Bacillota</taxon>
        <taxon>Bacilli</taxon>
        <taxon>Bacillales</taxon>
        <taxon>Alicyclobacillaceae</taxon>
        <taxon>Alicyclobacillus</taxon>
    </lineage>
</organism>
<accession>T0BTE9</accession>
<keyword evidence="2" id="KW-0547">Nucleotide-binding</keyword>
<dbReference type="Proteomes" id="UP000829401">
    <property type="component" value="Chromosome"/>
</dbReference>
<keyword evidence="2" id="KW-0378">Hydrolase</keyword>
<gene>
    <name evidence="2" type="primary">drmA</name>
    <name evidence="2" type="ORF">K1I37_00365</name>
</gene>
<dbReference type="EMBL" id="CP080467">
    <property type="protein sequence ID" value="UNO49059.1"/>
    <property type="molecule type" value="Genomic_DNA"/>
</dbReference>
<dbReference type="eggNOG" id="COG1061">
    <property type="taxonomic scope" value="Bacteria"/>
</dbReference>
<dbReference type="CDD" id="cd18785">
    <property type="entry name" value="SF2_C"/>
    <property type="match status" value="1"/>
</dbReference>
<dbReference type="GO" id="GO:0004386">
    <property type="term" value="F:helicase activity"/>
    <property type="evidence" value="ECO:0007669"/>
    <property type="project" value="UniProtKB-KW"/>
</dbReference>
<protein>
    <submittedName>
        <fullName evidence="2">DISARM system helicase DrmA</fullName>
    </submittedName>
</protein>
<reference evidence="3" key="1">
    <citation type="journal article" date="2022" name="G3 (Bethesda)">
        <title>Unveiling the complete genome sequence of Alicyclobacillus acidoterrestris DSM 3922T, a taint-producing strain.</title>
        <authorList>
            <person name="Leonardo I.C."/>
            <person name="Barreto Crespo M.T."/>
            <person name="Gaspar F.B."/>
        </authorList>
    </citation>
    <scope>NUCLEOTIDE SEQUENCE [LARGE SCALE GENOMIC DNA]</scope>
    <source>
        <strain evidence="3">DSM 3922</strain>
    </source>
</reference>
<dbReference type="KEGG" id="aaco:K1I37_00365"/>
<dbReference type="NCBIfam" id="NF038325">
    <property type="entry name" value="DISARM_DrmAS"/>
    <property type="match status" value="1"/>
</dbReference>
<accession>A0A9E7CR26</accession>
<keyword evidence="2" id="KW-0347">Helicase</keyword>
<sequence length="1289" mass="144361">MAKENHDSLGVEAPDLHSVQPNAWIVRINNSQSLAYFSITLDMDSSECAGIRPGDGFLLIEETMRIFAIARVYRKRPGHSCTTFLFDGITAVEPVKSLTDFGVSQSQNASFISRLDWAVFESVTQQICGFQFSALPVVSGDTPQEQAYVRELLQSAVVDDLLGPAGGPTEEIIDMSVRDRYLVGKLAPQNTRIEDEDNIAKAGEIDSEESEGEVDASTNQSLVPSSIGFTFCVDGSVSEVELDARWGRYQRGESERINEKTEKPFRAWKRIPSGGTKTITLKQGIIEPFVIDETCPEVIIQGTVSNPLESGDRLVTLFMVNTQDAPKQNQDAAWVFQPAMKVRDLHGQAIFRKRPVLGMNGADEERESLEMIYRNHVEFAVGHGVSVHAVIAEHDNEHAIEVRTSVIPTFEVPVTETPGLDVSDRPAMRRLVNEGYLDMERLAQLEVDELINALTILTEDYKNWITEQRSRIGSSVHGYESPANEALNRCEIVLGRLKDGINTLRTNEKAVEAFRFANRAMASQRIHSIFALQRRRGEAPDLDALNVSKNRSWRPFQLAFMLLSIPSLADPTHKDRTEPLEAYADLLWFPTGGGKTEAYLGVAAFTMAIRRLQHDLGDFDSGRGLAVIMRYTLRLLTLQQFQRATALICAMEVLRRGNPQVWGQEPFTIGLWVGQRVTPNTTKESHDAIEAEREKKHRSGSTPAQLTSCPWCGSEILPGRDVHVDREIGRTLIYCSDKYGRCDFSKSRSKDLGIPVLVVDDELYRRPPSMLIATVDKFALTAWRGQVRTLFGHASQECPRHGLLWPEADCTGNHQRKGNLLSTSVRQIKAIRPPDLIIQDEFHLISGPLGTMVGLYETAVDDLCSWTLNGKIIRPKIIASTATVRKASEQVRNVFLREVSVFPPHGLDVEDNFFSVQRPVEQKPGRRYIGICSPGSSRPAVLIRVYVAMLTAAQSLFDHFGQVADPYMTVVGYFNSLRELGGMRRLAEDDVQTRSYRVQMSNVARPGLKQRAVRNVDELTSRVSNKDIPSKLDRLEIKFKKSPEKKEKPVDIVLATNMLSVGVDVNRLGLMVVNGQPKSTAEYIQATSRVGRSFPGLVCTVLTWSRPRDLSHYETFEHYHSTFYKHVEAQSVTPFAPRALDRGLTGAMVSWLRMYSESLNPNSGAEALDSTTKYEVEKVRHAFSDRAWKVKGKSAKDNTISMISDRIDRWVKESTRPGRHLGYETRHGQGDVAALLKKPGVLAWDEFTVPMSMREVEPGVQLVMDTMSLSELPQWKAQEKNTKREGSTK</sequence>
<name>T0BTE9_ALIAG</name>
<dbReference type="SUPFAM" id="SSF52540">
    <property type="entry name" value="P-loop containing nucleoside triphosphate hydrolases"/>
    <property type="match status" value="1"/>
</dbReference>
<keyword evidence="2" id="KW-0067">ATP-binding</keyword>
<dbReference type="InterPro" id="IPR027417">
    <property type="entry name" value="P-loop_NTPase"/>
</dbReference>
<dbReference type="RefSeq" id="WP_021296323.1">
    <property type="nucleotide sequence ID" value="NZ_AURB01000127.1"/>
</dbReference>
<evidence type="ECO:0000313" key="3">
    <source>
        <dbReference type="Proteomes" id="UP000829401"/>
    </source>
</evidence>
<dbReference type="Gene3D" id="3.40.50.300">
    <property type="entry name" value="P-loop containing nucleotide triphosphate hydrolases"/>
    <property type="match status" value="1"/>
</dbReference>
<dbReference type="Pfam" id="PF00271">
    <property type="entry name" value="Helicase_C"/>
    <property type="match status" value="1"/>
</dbReference>
<feature type="compositionally biased region" description="Basic and acidic residues" evidence="1">
    <location>
        <begin position="683"/>
        <end position="694"/>
    </location>
</feature>
<feature type="region of interest" description="Disordered" evidence="1">
    <location>
        <begin position="682"/>
        <end position="704"/>
    </location>
</feature>
<evidence type="ECO:0000256" key="1">
    <source>
        <dbReference type="SAM" id="MobiDB-lite"/>
    </source>
</evidence>